<dbReference type="InterPro" id="IPR019734">
    <property type="entry name" value="TPR_rpt"/>
</dbReference>
<dbReference type="AlphaFoldDB" id="A0A9W8LGK9"/>
<comment type="similarity">
    <text evidence="3">Belongs to the peroxisomal targeting signal receptor family.</text>
</comment>
<sequence length="751" mass="81225">MSGFSDLVGNGADCAPGTGLGGLMKQLDRDHSLEQATAADRFSPAQASSSRQAFRQAFRQNAPAASPAAAAEGLQAQGVRPQGPGPFNFGDMRHQLGGIQARPPADWSADFARHQHHAAGMAPPPPASHAELERAFARAAGGPALRPAMPISPHAAWADQFQRAPAVQALPAGTAAAAAAAATVAAVPAGPSPMALAFNEARMYTPMMGPGMAMPPMAYAQQQQQQQQRQQVGDSVDAAEQGDGLALAAAQVLDSVRGSANPKFKSSEFLSFMQQLADGHATIAGDKVVASDKGKQAEAVGGPTWATEFERRAEELVGREGAGAGEQQQQTPADGKIFSGEFARGLERNWAEEFEQALDGPLEESAVSGHPGDMDVKVGPLSSDNIHGEASKDWLEQFKDSIEPMLNEQDREWLDTQKEWENLTSIEASYRATDPELSVYRFQRDNRFADMAGAPLRDEIRRMLASPEAASLGDAIMAMEAAVAQEPQDAGMWLQLGLKQQENEQEQAAIAALRKAVAVDPDSLDAHLALAVSYTNEGYRTDAYDELHEWIARHPRYRELVPATAPERMSDADARKDYIQDLYIRAARMAPGQDWDPDVQVALGVLFNISTEYDKAVDCFKAALSKRPDDYILWNRLGATQAHVGRNREATAAYFRALELHPSFIRARYNMSLASTNMGQHREAAENCLIALSLQQREMQAAGDRAAAAGAGMSGTIWNALQLSMYMLSEPKLAEACERQDLEPFRAKFEF</sequence>
<evidence type="ECO:0000256" key="3">
    <source>
        <dbReference type="ARBA" id="ARBA00005348"/>
    </source>
</evidence>
<keyword evidence="5" id="KW-0677">Repeat</keyword>
<dbReference type="PANTHER" id="PTHR10130:SF0">
    <property type="entry name" value="GH08708P"/>
    <property type="match status" value="1"/>
</dbReference>
<dbReference type="InterPro" id="IPR024111">
    <property type="entry name" value="PEX5/PEX5L"/>
</dbReference>
<feature type="compositionally biased region" description="Low complexity" evidence="9">
    <location>
        <begin position="62"/>
        <end position="71"/>
    </location>
</feature>
<dbReference type="PROSITE" id="PS50005">
    <property type="entry name" value="TPR"/>
    <property type="match status" value="3"/>
</dbReference>
<keyword evidence="11" id="KW-1185">Reference proteome</keyword>
<dbReference type="PANTHER" id="PTHR10130">
    <property type="entry name" value="PEROXISOMAL TARGETING SIGNAL 1 RECEPTOR PEX5"/>
    <property type="match status" value="1"/>
</dbReference>
<gene>
    <name evidence="10" type="ORF">H4R18_003249</name>
</gene>
<feature type="region of interest" description="Disordered" evidence="9">
    <location>
        <begin position="39"/>
        <end position="104"/>
    </location>
</feature>
<evidence type="ECO:0000256" key="1">
    <source>
        <dbReference type="ARBA" id="ARBA00004275"/>
    </source>
</evidence>
<evidence type="ECO:0008006" key="12">
    <source>
        <dbReference type="Google" id="ProtNLM"/>
    </source>
</evidence>
<evidence type="ECO:0000313" key="11">
    <source>
        <dbReference type="Proteomes" id="UP001140217"/>
    </source>
</evidence>
<dbReference type="Gene3D" id="1.25.40.10">
    <property type="entry name" value="Tetratricopeptide repeat domain"/>
    <property type="match status" value="1"/>
</dbReference>
<dbReference type="GO" id="GO:0005052">
    <property type="term" value="F:peroxisome matrix targeting signal-1 binding"/>
    <property type="evidence" value="ECO:0007669"/>
    <property type="project" value="TreeGrafter"/>
</dbReference>
<dbReference type="GO" id="GO:0005829">
    <property type="term" value="C:cytosol"/>
    <property type="evidence" value="ECO:0007669"/>
    <property type="project" value="TreeGrafter"/>
</dbReference>
<reference evidence="10" key="1">
    <citation type="submission" date="2022-07" db="EMBL/GenBank/DDBJ databases">
        <title>Phylogenomic reconstructions and comparative analyses of Kickxellomycotina fungi.</title>
        <authorList>
            <person name="Reynolds N.K."/>
            <person name="Stajich J.E."/>
            <person name="Barry K."/>
            <person name="Grigoriev I.V."/>
            <person name="Crous P."/>
            <person name="Smith M.E."/>
        </authorList>
    </citation>
    <scope>NUCLEOTIDE SEQUENCE</scope>
    <source>
        <strain evidence="10">NBRC 105414</strain>
    </source>
</reference>
<keyword evidence="6 8" id="KW-0802">TPR repeat</keyword>
<name>A0A9W8LGK9_9FUNG</name>
<evidence type="ECO:0000256" key="2">
    <source>
        <dbReference type="ARBA" id="ARBA00004496"/>
    </source>
</evidence>
<organism evidence="10 11">
    <name type="scientific">Coemansia javaensis</name>
    <dbReference type="NCBI Taxonomy" id="2761396"/>
    <lineage>
        <taxon>Eukaryota</taxon>
        <taxon>Fungi</taxon>
        <taxon>Fungi incertae sedis</taxon>
        <taxon>Zoopagomycota</taxon>
        <taxon>Kickxellomycotina</taxon>
        <taxon>Kickxellomycetes</taxon>
        <taxon>Kickxellales</taxon>
        <taxon>Kickxellaceae</taxon>
        <taxon>Coemansia</taxon>
    </lineage>
</organism>
<comment type="subcellular location">
    <subcellularLocation>
        <location evidence="2">Cytoplasm</location>
    </subcellularLocation>
    <subcellularLocation>
        <location evidence="1">Peroxisome</location>
    </subcellularLocation>
</comment>
<evidence type="ECO:0000256" key="7">
    <source>
        <dbReference type="ARBA" id="ARBA00023140"/>
    </source>
</evidence>
<keyword evidence="4" id="KW-0963">Cytoplasm</keyword>
<dbReference type="SUPFAM" id="SSF48452">
    <property type="entry name" value="TPR-like"/>
    <property type="match status" value="1"/>
</dbReference>
<dbReference type="Proteomes" id="UP001140217">
    <property type="component" value="Unassembled WGS sequence"/>
</dbReference>
<evidence type="ECO:0000256" key="4">
    <source>
        <dbReference type="ARBA" id="ARBA00022490"/>
    </source>
</evidence>
<evidence type="ECO:0000313" key="10">
    <source>
        <dbReference type="EMBL" id="KAJ2780781.1"/>
    </source>
</evidence>
<dbReference type="InterPro" id="IPR011990">
    <property type="entry name" value="TPR-like_helical_dom_sf"/>
</dbReference>
<dbReference type="EMBL" id="JANBUL010000125">
    <property type="protein sequence ID" value="KAJ2780781.1"/>
    <property type="molecule type" value="Genomic_DNA"/>
</dbReference>
<evidence type="ECO:0000256" key="8">
    <source>
        <dbReference type="PROSITE-ProRule" id="PRU00339"/>
    </source>
</evidence>
<protein>
    <recommendedName>
        <fullName evidence="12">Peroxin-5</fullName>
    </recommendedName>
</protein>
<evidence type="ECO:0000256" key="9">
    <source>
        <dbReference type="SAM" id="MobiDB-lite"/>
    </source>
</evidence>
<dbReference type="GO" id="GO:0005778">
    <property type="term" value="C:peroxisomal membrane"/>
    <property type="evidence" value="ECO:0007669"/>
    <property type="project" value="TreeGrafter"/>
</dbReference>
<dbReference type="GO" id="GO:0016560">
    <property type="term" value="P:protein import into peroxisome matrix, docking"/>
    <property type="evidence" value="ECO:0007669"/>
    <property type="project" value="TreeGrafter"/>
</dbReference>
<comment type="caution">
    <text evidence="10">The sequence shown here is derived from an EMBL/GenBank/DDBJ whole genome shotgun (WGS) entry which is preliminary data.</text>
</comment>
<evidence type="ECO:0000256" key="6">
    <source>
        <dbReference type="ARBA" id="ARBA00022803"/>
    </source>
</evidence>
<dbReference type="SMART" id="SM00028">
    <property type="entry name" value="TPR"/>
    <property type="match status" value="4"/>
</dbReference>
<proteinExistence type="inferred from homology"/>
<keyword evidence="7" id="KW-0576">Peroxisome</keyword>
<feature type="region of interest" description="Disordered" evidence="9">
    <location>
        <begin position="218"/>
        <end position="238"/>
    </location>
</feature>
<dbReference type="Pfam" id="PF14561">
    <property type="entry name" value="TPR_20"/>
    <property type="match status" value="1"/>
</dbReference>
<dbReference type="OrthoDB" id="10006023at2759"/>
<feature type="compositionally biased region" description="Low complexity" evidence="9">
    <location>
        <begin position="218"/>
        <end position="231"/>
    </location>
</feature>
<accession>A0A9W8LGK9</accession>
<evidence type="ECO:0000256" key="5">
    <source>
        <dbReference type="ARBA" id="ARBA00022737"/>
    </source>
</evidence>
<feature type="repeat" description="TPR" evidence="8">
    <location>
        <begin position="631"/>
        <end position="664"/>
    </location>
</feature>
<feature type="repeat" description="TPR" evidence="8">
    <location>
        <begin position="597"/>
        <end position="630"/>
    </location>
</feature>
<feature type="repeat" description="TPR" evidence="8">
    <location>
        <begin position="490"/>
        <end position="523"/>
    </location>
</feature>